<keyword evidence="1" id="KW-0472">Membrane</keyword>
<dbReference type="OrthoDB" id="1863784at2"/>
<name>A0A173RGF9_9FIRM</name>
<feature type="transmembrane region" description="Helical" evidence="1">
    <location>
        <begin position="63"/>
        <end position="80"/>
    </location>
</feature>
<keyword evidence="1" id="KW-1133">Transmembrane helix</keyword>
<feature type="transmembrane region" description="Helical" evidence="1">
    <location>
        <begin position="36"/>
        <end position="57"/>
    </location>
</feature>
<reference evidence="2 3" key="1">
    <citation type="submission" date="2015-09" db="EMBL/GenBank/DDBJ databases">
        <authorList>
            <consortium name="Pathogen Informatics"/>
        </authorList>
    </citation>
    <scope>NUCLEOTIDE SEQUENCE [LARGE SCALE GENOMIC DNA]</scope>
    <source>
        <strain evidence="2 3">2789STDY5834970</strain>
    </source>
</reference>
<proteinExistence type="predicted"/>
<feature type="transmembrane region" description="Helical" evidence="1">
    <location>
        <begin position="92"/>
        <end position="111"/>
    </location>
</feature>
<feature type="transmembrane region" description="Helical" evidence="1">
    <location>
        <begin position="12"/>
        <end position="29"/>
    </location>
</feature>
<dbReference type="GO" id="GO:0006508">
    <property type="term" value="P:proteolysis"/>
    <property type="evidence" value="ECO:0007669"/>
    <property type="project" value="InterPro"/>
</dbReference>
<feature type="transmembrane region" description="Helical" evidence="1">
    <location>
        <begin position="123"/>
        <end position="143"/>
    </location>
</feature>
<dbReference type="InterPro" id="IPR005081">
    <property type="entry name" value="SpoIIGA"/>
</dbReference>
<evidence type="ECO:0000313" key="2">
    <source>
        <dbReference type="EMBL" id="CUM76941.1"/>
    </source>
</evidence>
<dbReference type="AlphaFoldDB" id="A0A173RGF9"/>
<evidence type="ECO:0000313" key="3">
    <source>
        <dbReference type="Proteomes" id="UP000095649"/>
    </source>
</evidence>
<protein>
    <submittedName>
        <fullName evidence="2">Sigma-E processing peptidase SpoIIGA</fullName>
    </submittedName>
</protein>
<dbReference type="Proteomes" id="UP000095649">
    <property type="component" value="Unassembled WGS sequence"/>
</dbReference>
<organism evidence="2 3">
    <name type="scientific">Faecalibacterium prausnitzii</name>
    <dbReference type="NCBI Taxonomy" id="853"/>
    <lineage>
        <taxon>Bacteria</taxon>
        <taxon>Bacillati</taxon>
        <taxon>Bacillota</taxon>
        <taxon>Clostridia</taxon>
        <taxon>Eubacteriales</taxon>
        <taxon>Oscillospiraceae</taxon>
        <taxon>Faecalibacterium</taxon>
    </lineage>
</organism>
<dbReference type="RefSeq" id="WP_055184905.1">
    <property type="nucleotide sequence ID" value="NZ_CYXN01000002.1"/>
</dbReference>
<dbReference type="Pfam" id="PF03419">
    <property type="entry name" value="Peptidase_U4"/>
    <property type="match status" value="1"/>
</dbReference>
<accession>A0A173RGF9</accession>
<sequence length="278" mass="28383">MKTVVFVDELLLVNFAAAAALLLGAGLLCGRSCTGLRLCVGSAAAAASTLALLAPPWPAPLAILYKIASCCGVVAVCYGVPGARSFARLCGWYAALNGLLCGAVVLPGVQANNLSVLLPVRPGRLLLCCAGVYALLRGLLAVFGRPQRGCFAAVLHLAGAAVPVQAYHDTGFTLQDPLAGRRVVLVQYPPVRSRLPAPLRETLDSWFAAGAAPPPGLGVQFVPCAAVTGHCLLPAVPAVLCCGQRRVPGLLAAFCAPDAPTGAWTLLLGDDVAEEAGV</sequence>
<keyword evidence="1" id="KW-0812">Transmembrane</keyword>
<evidence type="ECO:0000256" key="1">
    <source>
        <dbReference type="SAM" id="Phobius"/>
    </source>
</evidence>
<dbReference type="GO" id="GO:0030436">
    <property type="term" value="P:asexual sporulation"/>
    <property type="evidence" value="ECO:0007669"/>
    <property type="project" value="InterPro"/>
</dbReference>
<dbReference type="EMBL" id="CYXN01000002">
    <property type="protein sequence ID" value="CUM76941.1"/>
    <property type="molecule type" value="Genomic_DNA"/>
</dbReference>
<dbReference type="GO" id="GO:0004190">
    <property type="term" value="F:aspartic-type endopeptidase activity"/>
    <property type="evidence" value="ECO:0007669"/>
    <property type="project" value="InterPro"/>
</dbReference>
<gene>
    <name evidence="2" type="ORF">ERS852582_00440</name>
</gene>